<feature type="region of interest" description="Disordered" evidence="1">
    <location>
        <begin position="15"/>
        <end position="85"/>
    </location>
</feature>
<evidence type="ECO:0000256" key="1">
    <source>
        <dbReference type="SAM" id="MobiDB-lite"/>
    </source>
</evidence>
<evidence type="ECO:0000313" key="2">
    <source>
        <dbReference type="EMBL" id="OAA38658.1"/>
    </source>
</evidence>
<reference evidence="2 3" key="1">
    <citation type="journal article" date="2016" name="Genome Biol. Evol.">
        <title>Divergent and convergent evolution of fungal pathogenicity.</title>
        <authorList>
            <person name="Shang Y."/>
            <person name="Xiao G."/>
            <person name="Zheng P."/>
            <person name="Cen K."/>
            <person name="Zhan S."/>
            <person name="Wang C."/>
        </authorList>
    </citation>
    <scope>NUCLEOTIDE SEQUENCE [LARGE SCALE GENOMIC DNA]</scope>
    <source>
        <strain evidence="2 3">RCEF 3172</strain>
    </source>
</reference>
<feature type="compositionally biased region" description="Polar residues" evidence="1">
    <location>
        <begin position="15"/>
        <end position="32"/>
    </location>
</feature>
<feature type="compositionally biased region" description="Polar residues" evidence="1">
    <location>
        <begin position="72"/>
        <end position="85"/>
    </location>
</feature>
<dbReference type="OrthoDB" id="4870703at2759"/>
<feature type="compositionally biased region" description="Polar residues" evidence="1">
    <location>
        <begin position="165"/>
        <end position="180"/>
    </location>
</feature>
<comment type="caution">
    <text evidence="2">The sequence shown here is derived from an EMBL/GenBank/DDBJ whole genome shotgun (WGS) entry which is preliminary data.</text>
</comment>
<protein>
    <submittedName>
        <fullName evidence="2">Protein kinase-like domain protein</fullName>
    </submittedName>
</protein>
<sequence length="235" mass="24798">MSSYGYNFQAASETLVPTSTASIPQGKPTRTASAEERPDSAVSFLSSEPGHEVENTASSASKSRIPGIETVSVPSKSSAPVTRQPAATTQVLTIGGGPPVMSVTIIEPDANGNLETSVLTLSEESPWQTPAPRVRDVKDSNLRARVDGYRTGLASGLPTRDPNAAATTMSPVRTGNNTSISQDAVSNATETLADVRGMHTPSSVPLDSSSSVVKYYLDRVIFVFMAWVIGRWILS</sequence>
<dbReference type="EMBL" id="AZHA01000025">
    <property type="protein sequence ID" value="OAA38658.1"/>
    <property type="molecule type" value="Genomic_DNA"/>
</dbReference>
<dbReference type="AlphaFoldDB" id="A0A162J2S2"/>
<keyword evidence="3" id="KW-1185">Reference proteome</keyword>
<keyword evidence="2" id="KW-0808">Transferase</keyword>
<gene>
    <name evidence="2" type="ORF">BBO_06905</name>
</gene>
<dbReference type="Proteomes" id="UP000076863">
    <property type="component" value="Unassembled WGS sequence"/>
</dbReference>
<name>A0A162J2S2_9HYPO</name>
<accession>A0A162J2S2</accession>
<dbReference type="GO" id="GO:0016301">
    <property type="term" value="F:kinase activity"/>
    <property type="evidence" value="ECO:0007669"/>
    <property type="project" value="UniProtKB-KW"/>
</dbReference>
<feature type="region of interest" description="Disordered" evidence="1">
    <location>
        <begin position="153"/>
        <end position="180"/>
    </location>
</feature>
<evidence type="ECO:0000313" key="3">
    <source>
        <dbReference type="Proteomes" id="UP000076863"/>
    </source>
</evidence>
<proteinExistence type="predicted"/>
<keyword evidence="2" id="KW-0418">Kinase</keyword>
<organism evidence="2 3">
    <name type="scientific">Beauveria brongniartii RCEF 3172</name>
    <dbReference type="NCBI Taxonomy" id="1081107"/>
    <lineage>
        <taxon>Eukaryota</taxon>
        <taxon>Fungi</taxon>
        <taxon>Dikarya</taxon>
        <taxon>Ascomycota</taxon>
        <taxon>Pezizomycotina</taxon>
        <taxon>Sordariomycetes</taxon>
        <taxon>Hypocreomycetidae</taxon>
        <taxon>Hypocreales</taxon>
        <taxon>Cordycipitaceae</taxon>
        <taxon>Beauveria</taxon>
        <taxon>Beauveria brongniartii</taxon>
    </lineage>
</organism>